<sequence>MSNTVFYFIQPFSVPDFLSIRKFSFSINFSPNVITNQSLHHIFFSTNFLIFFQFGSMYGETAACRSRALTERLVSTVTGTLVQFPYNRRSIQARSMCSVVLRKLPRRLLQRR</sequence>
<organism evidence="1">
    <name type="scientific">Oryza brachyantha</name>
    <name type="common">malo sina</name>
    <dbReference type="NCBI Taxonomy" id="4533"/>
    <lineage>
        <taxon>Eukaryota</taxon>
        <taxon>Viridiplantae</taxon>
        <taxon>Streptophyta</taxon>
        <taxon>Embryophyta</taxon>
        <taxon>Tracheophyta</taxon>
        <taxon>Spermatophyta</taxon>
        <taxon>Magnoliopsida</taxon>
        <taxon>Liliopsida</taxon>
        <taxon>Poales</taxon>
        <taxon>Poaceae</taxon>
        <taxon>BOP clade</taxon>
        <taxon>Oryzoideae</taxon>
        <taxon>Oryzeae</taxon>
        <taxon>Oryzinae</taxon>
        <taxon>Oryza</taxon>
    </lineage>
</organism>
<dbReference type="Gramene" id="OB11G23970.1">
    <property type="protein sequence ID" value="OB11G23970.1"/>
    <property type="gene ID" value="OB11G23970"/>
</dbReference>
<keyword evidence="2" id="KW-1185">Reference proteome</keyword>
<reference evidence="1" key="1">
    <citation type="journal article" date="2013" name="Nat. Commun.">
        <title>Whole-genome sequencing of Oryza brachyantha reveals mechanisms underlying Oryza genome evolution.</title>
        <authorList>
            <person name="Chen J."/>
            <person name="Huang Q."/>
            <person name="Gao D."/>
            <person name="Wang J."/>
            <person name="Lang Y."/>
            <person name="Liu T."/>
            <person name="Li B."/>
            <person name="Bai Z."/>
            <person name="Luis Goicoechea J."/>
            <person name="Liang C."/>
            <person name="Chen C."/>
            <person name="Zhang W."/>
            <person name="Sun S."/>
            <person name="Liao Y."/>
            <person name="Zhang X."/>
            <person name="Yang L."/>
            <person name="Song C."/>
            <person name="Wang M."/>
            <person name="Shi J."/>
            <person name="Liu G."/>
            <person name="Liu J."/>
            <person name="Zhou H."/>
            <person name="Zhou W."/>
            <person name="Yu Q."/>
            <person name="An N."/>
            <person name="Chen Y."/>
            <person name="Cai Q."/>
            <person name="Wang B."/>
            <person name="Liu B."/>
            <person name="Min J."/>
            <person name="Huang Y."/>
            <person name="Wu H."/>
            <person name="Li Z."/>
            <person name="Zhang Y."/>
            <person name="Yin Y."/>
            <person name="Song W."/>
            <person name="Jiang J."/>
            <person name="Jackson S.A."/>
            <person name="Wing R.A."/>
            <person name="Wang J."/>
            <person name="Chen M."/>
        </authorList>
    </citation>
    <scope>NUCLEOTIDE SEQUENCE [LARGE SCALE GENOMIC DNA]</scope>
    <source>
        <strain evidence="1">cv. IRGC 101232</strain>
    </source>
</reference>
<proteinExistence type="predicted"/>
<evidence type="ECO:0000313" key="2">
    <source>
        <dbReference type="Proteomes" id="UP000006038"/>
    </source>
</evidence>
<reference evidence="1" key="2">
    <citation type="submission" date="2013-04" db="UniProtKB">
        <authorList>
            <consortium name="EnsemblPlants"/>
        </authorList>
    </citation>
    <scope>IDENTIFICATION</scope>
</reference>
<protein>
    <submittedName>
        <fullName evidence="1">Uncharacterized protein</fullName>
    </submittedName>
</protein>
<name>J3N9B1_ORYBR</name>
<dbReference type="AlphaFoldDB" id="J3N9B1"/>
<dbReference type="HOGENOM" id="CLU_2149720_0_0_1"/>
<accession>J3N9B1</accession>
<dbReference type="Proteomes" id="UP000006038">
    <property type="component" value="Chromosome 11"/>
</dbReference>
<dbReference type="EnsemblPlants" id="OB11G23970.1">
    <property type="protein sequence ID" value="OB11G23970.1"/>
    <property type="gene ID" value="OB11G23970"/>
</dbReference>
<evidence type="ECO:0000313" key="1">
    <source>
        <dbReference type="EnsemblPlants" id="OB11G23970.1"/>
    </source>
</evidence>